<organism evidence="1 2">
    <name type="scientific">Dactylosporangium matsuzakiense</name>
    <dbReference type="NCBI Taxonomy" id="53360"/>
    <lineage>
        <taxon>Bacteria</taxon>
        <taxon>Bacillati</taxon>
        <taxon>Actinomycetota</taxon>
        <taxon>Actinomycetes</taxon>
        <taxon>Micromonosporales</taxon>
        <taxon>Micromonosporaceae</taxon>
        <taxon>Dactylosporangium</taxon>
    </lineage>
</organism>
<reference evidence="1" key="1">
    <citation type="journal article" date="2014" name="Int. J. Syst. Evol. Microbiol.">
        <title>Complete genome sequence of Corynebacterium casei LMG S-19264T (=DSM 44701T), isolated from a smear-ripened cheese.</title>
        <authorList>
            <consortium name="US DOE Joint Genome Institute (JGI-PGF)"/>
            <person name="Walter F."/>
            <person name="Albersmeier A."/>
            <person name="Kalinowski J."/>
            <person name="Ruckert C."/>
        </authorList>
    </citation>
    <scope>NUCLEOTIDE SEQUENCE</scope>
    <source>
        <strain evidence="1">VKM Ac-1321</strain>
    </source>
</reference>
<accession>A0A9W6KNP9</accession>
<comment type="caution">
    <text evidence="1">The sequence shown here is derived from an EMBL/GenBank/DDBJ whole genome shotgun (WGS) entry which is preliminary data.</text>
</comment>
<sequence length="141" mass="14781">MPQHVEFSISDLSPAVPTLELWGTTVDGAAEACLVIDAEQVVVAMSASFEKMLGLADSPVGRPLLEDGGVLQLLDFGDGQALELTEVARMPTVLALTSSRLARGLIRIRCADGPCTFDAIATPLIEDGLTVGSLTFLSPIN</sequence>
<keyword evidence="2" id="KW-1185">Reference proteome</keyword>
<dbReference type="Gene3D" id="3.30.450.20">
    <property type="entry name" value="PAS domain"/>
    <property type="match status" value="1"/>
</dbReference>
<name>A0A9W6KNP9_9ACTN</name>
<evidence type="ECO:0008006" key="3">
    <source>
        <dbReference type="Google" id="ProtNLM"/>
    </source>
</evidence>
<dbReference type="EMBL" id="BSFP01000036">
    <property type="protein sequence ID" value="GLL03636.1"/>
    <property type="molecule type" value="Genomic_DNA"/>
</dbReference>
<dbReference type="AlphaFoldDB" id="A0A9W6KNP9"/>
<proteinExistence type="predicted"/>
<protein>
    <recommendedName>
        <fullName evidence="3">PAS domain-containing protein</fullName>
    </recommendedName>
</protein>
<evidence type="ECO:0000313" key="2">
    <source>
        <dbReference type="Proteomes" id="UP001143480"/>
    </source>
</evidence>
<evidence type="ECO:0000313" key="1">
    <source>
        <dbReference type="EMBL" id="GLL03636.1"/>
    </source>
</evidence>
<dbReference type="RefSeq" id="WP_223100096.1">
    <property type="nucleotide sequence ID" value="NZ_BAAAXA010000001.1"/>
</dbReference>
<dbReference type="Proteomes" id="UP001143480">
    <property type="component" value="Unassembled WGS sequence"/>
</dbReference>
<gene>
    <name evidence="1" type="ORF">GCM10017581_053820</name>
</gene>
<reference evidence="1" key="2">
    <citation type="submission" date="2023-01" db="EMBL/GenBank/DDBJ databases">
        <authorList>
            <person name="Sun Q."/>
            <person name="Evtushenko L."/>
        </authorList>
    </citation>
    <scope>NUCLEOTIDE SEQUENCE</scope>
    <source>
        <strain evidence="1">VKM Ac-1321</strain>
    </source>
</reference>